<keyword evidence="3" id="KW-1185">Reference proteome</keyword>
<gene>
    <name evidence="2" type="ORF">MCOR_23083</name>
</gene>
<dbReference type="OrthoDB" id="67716at2759"/>
<evidence type="ECO:0000259" key="1">
    <source>
        <dbReference type="Pfam" id="PF23347"/>
    </source>
</evidence>
<dbReference type="InterPro" id="IPR056536">
    <property type="entry name" value="TPR_NUP160_C"/>
</dbReference>
<dbReference type="PANTHER" id="PTHR21286">
    <property type="entry name" value="NUCLEAR PORE COMPLEX PROTEIN NUP160"/>
    <property type="match status" value="1"/>
</dbReference>
<evidence type="ECO:0000313" key="3">
    <source>
        <dbReference type="Proteomes" id="UP000507470"/>
    </source>
</evidence>
<evidence type="ECO:0000313" key="2">
    <source>
        <dbReference type="EMBL" id="CAC5387791.1"/>
    </source>
</evidence>
<dbReference type="EMBL" id="CACVKT020004042">
    <property type="protein sequence ID" value="CAC5387791.1"/>
    <property type="molecule type" value="Genomic_DNA"/>
</dbReference>
<name>A0A6J8BX35_MYTCO</name>
<dbReference type="Proteomes" id="UP000507470">
    <property type="component" value="Unassembled WGS sequence"/>
</dbReference>
<dbReference type="PANTHER" id="PTHR21286:SF0">
    <property type="entry name" value="NUCLEAR PORE COMPLEX PROTEIN NUP160"/>
    <property type="match status" value="1"/>
</dbReference>
<feature type="domain" description="NUP160 C-terminal TPR" evidence="1">
    <location>
        <begin position="64"/>
        <end position="320"/>
    </location>
</feature>
<dbReference type="AlphaFoldDB" id="A0A6J8BX35"/>
<sequence length="327" mass="37370">MLIGAGTAWEFGASGLCFPWGLHCILSFCCLQVFLGNYTAYSPKRLYDGIEKQEIMMKKLVIVELGDIEKEFMLVDARLRLYGKESDQGFHSGPISRPDEIVGQLVNVGLYDRAVIISHLFNLKLHTVMESLTLRCVNLARSNVGIMATDCNDWLQDNNVTLSCVMQNSSAADMGWSLLQNYLEMYEEKTSQYHRCVAVKLLSHGFPLPTWLVNSFKKINMSELLKIYIDFDLLEDGVLLTMEYIDAIVDSLTGQERTQFGLKGCGTQVSQSSWLPYTYIDQLLLGLKDNRHKRIYELYDTLQTKLLHYFRRVETLSDQINRAINIT</sequence>
<reference evidence="2 3" key="1">
    <citation type="submission" date="2020-06" db="EMBL/GenBank/DDBJ databases">
        <authorList>
            <person name="Li R."/>
            <person name="Bekaert M."/>
        </authorList>
    </citation>
    <scope>NUCLEOTIDE SEQUENCE [LARGE SCALE GENOMIC DNA]</scope>
    <source>
        <strain evidence="3">wild</strain>
    </source>
</reference>
<organism evidence="2 3">
    <name type="scientific">Mytilus coruscus</name>
    <name type="common">Sea mussel</name>
    <dbReference type="NCBI Taxonomy" id="42192"/>
    <lineage>
        <taxon>Eukaryota</taxon>
        <taxon>Metazoa</taxon>
        <taxon>Spiralia</taxon>
        <taxon>Lophotrochozoa</taxon>
        <taxon>Mollusca</taxon>
        <taxon>Bivalvia</taxon>
        <taxon>Autobranchia</taxon>
        <taxon>Pteriomorphia</taxon>
        <taxon>Mytilida</taxon>
        <taxon>Mytiloidea</taxon>
        <taxon>Mytilidae</taxon>
        <taxon>Mytilinae</taxon>
        <taxon>Mytilus</taxon>
    </lineage>
</organism>
<dbReference type="Pfam" id="PF23347">
    <property type="entry name" value="TPR_Nup160_C"/>
    <property type="match status" value="1"/>
</dbReference>
<dbReference type="GO" id="GO:0005643">
    <property type="term" value="C:nuclear pore"/>
    <property type="evidence" value="ECO:0007669"/>
    <property type="project" value="TreeGrafter"/>
</dbReference>
<dbReference type="InterPro" id="IPR021717">
    <property type="entry name" value="Nucleoporin_Nup160"/>
</dbReference>
<protein>
    <submittedName>
        <fullName evidence="2">NUP160</fullName>
    </submittedName>
</protein>
<accession>A0A6J8BX35</accession>
<proteinExistence type="predicted"/>
<dbReference type="GO" id="GO:0017056">
    <property type="term" value="F:structural constituent of nuclear pore"/>
    <property type="evidence" value="ECO:0007669"/>
    <property type="project" value="TreeGrafter"/>
</dbReference>